<protein>
    <recommendedName>
        <fullName evidence="1">Winged helix-turn helix domain-containing protein</fullName>
    </recommendedName>
</protein>
<dbReference type="Pfam" id="PF13551">
    <property type="entry name" value="HTH_29"/>
    <property type="match status" value="1"/>
</dbReference>
<accession>A0A140KZ76</accession>
<sequence>MGRKCIQVETLHGLTIKDLQNKVKQATSSYTRNVLTAVIMRYSGISTNEIMKVLGVSRPTVTKYINEWNANPAKSIVDHRGGNIPSKLTDEMVEDIRYVLIHKKPSDFGYFQSNWNCSLLSRYIEDTYGTKFCHQWLAKLLKRLGFSYKRGMYKPTKADPELQEKFKKNVYLFGYN</sequence>
<comment type="caution">
    <text evidence="2">The sequence shown here is derived from an EMBL/GenBank/DDBJ whole genome shotgun (WGS) entry which is preliminary data.</text>
</comment>
<dbReference type="EMBL" id="LOEE01000105">
    <property type="protein sequence ID" value="KXG73601.1"/>
    <property type="molecule type" value="Genomic_DNA"/>
</dbReference>
<name>A0A140KZ76_9FIRM</name>
<evidence type="ECO:0000313" key="3">
    <source>
        <dbReference type="Proteomes" id="UP000070456"/>
    </source>
</evidence>
<keyword evidence="3" id="KW-1185">Reference proteome</keyword>
<feature type="domain" description="Winged helix-turn helix" evidence="1">
    <location>
        <begin position="114"/>
        <end position="169"/>
    </location>
</feature>
<proteinExistence type="predicted"/>
<dbReference type="AlphaFoldDB" id="A0A140KZ76"/>
<reference evidence="2 3" key="1">
    <citation type="submission" date="2015-12" db="EMBL/GenBank/DDBJ databases">
        <title>Draft genome sequence of the thermoanaerobe Thermotalea metallivorans, an isolate from the runoff channel of the Great Artesian Basin, Australia.</title>
        <authorList>
            <person name="Patel B.K."/>
        </authorList>
    </citation>
    <scope>NUCLEOTIDE SEQUENCE [LARGE SCALE GENOMIC DNA]</scope>
    <source>
        <strain evidence="2 3">B2-1</strain>
    </source>
</reference>
<dbReference type="InterPro" id="IPR009057">
    <property type="entry name" value="Homeodomain-like_sf"/>
</dbReference>
<dbReference type="InterPro" id="IPR025959">
    <property type="entry name" value="Winged_HTH_dom"/>
</dbReference>
<dbReference type="Proteomes" id="UP000070456">
    <property type="component" value="Unassembled WGS sequence"/>
</dbReference>
<dbReference type="OrthoDB" id="1902548at2"/>
<gene>
    <name evidence="2" type="ORF">AN619_30690</name>
</gene>
<dbReference type="STRING" id="520762.AN619_30690"/>
<dbReference type="Pfam" id="PF13592">
    <property type="entry name" value="HTH_33"/>
    <property type="match status" value="1"/>
</dbReference>
<dbReference type="RefSeq" id="WP_068558127.1">
    <property type="nucleotide sequence ID" value="NZ_LOEE01000105.1"/>
</dbReference>
<evidence type="ECO:0000313" key="2">
    <source>
        <dbReference type="EMBL" id="KXG73601.1"/>
    </source>
</evidence>
<dbReference type="SUPFAM" id="SSF46689">
    <property type="entry name" value="Homeodomain-like"/>
    <property type="match status" value="1"/>
</dbReference>
<organism evidence="2 3">
    <name type="scientific">Thermotalea metallivorans</name>
    <dbReference type="NCBI Taxonomy" id="520762"/>
    <lineage>
        <taxon>Bacteria</taxon>
        <taxon>Bacillati</taxon>
        <taxon>Bacillota</taxon>
        <taxon>Clostridia</taxon>
        <taxon>Peptostreptococcales</taxon>
        <taxon>Thermotaleaceae</taxon>
        <taxon>Thermotalea</taxon>
    </lineage>
</organism>
<evidence type="ECO:0000259" key="1">
    <source>
        <dbReference type="Pfam" id="PF13592"/>
    </source>
</evidence>